<keyword evidence="7" id="KW-0653">Protein transport</keyword>
<sequence length="270" mass="29840">MSAIIHTTIIFGVGIKAANPELFETKQPLEVVLVNARSKTRPLQADVLAQANLDGGGDVEEEHQAKTPLVASPRNAQAATNTLDSQVKALETQARQLMTQAKSDYGVTQKSSEPPAPDRQTAPAPYSLAEASLEMARLQARISTEWDAYQKRPRRDNSHARAQEYPFARYAEDWRLKVERIGNLNYPEAAKRAGIHGHLVLTVSINSDGSLDNVQVDRSSGSRILDAAAVRIVEMAAPFPPFSEDMRKKVDIYEITRGWEFTTSDRLSSE</sequence>
<dbReference type="GO" id="GO:0055085">
    <property type="term" value="P:transmembrane transport"/>
    <property type="evidence" value="ECO:0007669"/>
    <property type="project" value="InterPro"/>
</dbReference>
<comment type="caution">
    <text evidence="12">The sequence shown here is derived from an EMBL/GenBank/DDBJ whole genome shotgun (WGS) entry which is preliminary data.</text>
</comment>
<dbReference type="PANTHER" id="PTHR33446">
    <property type="entry name" value="PROTEIN TONB-RELATED"/>
    <property type="match status" value="1"/>
</dbReference>
<dbReference type="GO" id="GO:0015031">
    <property type="term" value="P:protein transport"/>
    <property type="evidence" value="ECO:0007669"/>
    <property type="project" value="UniProtKB-KW"/>
</dbReference>
<evidence type="ECO:0000256" key="2">
    <source>
        <dbReference type="ARBA" id="ARBA00006555"/>
    </source>
</evidence>
<dbReference type="InterPro" id="IPR006260">
    <property type="entry name" value="TonB/TolA_C"/>
</dbReference>
<dbReference type="SUPFAM" id="SSF74653">
    <property type="entry name" value="TolA/TonB C-terminal domain"/>
    <property type="match status" value="1"/>
</dbReference>
<evidence type="ECO:0000256" key="1">
    <source>
        <dbReference type="ARBA" id="ARBA00004383"/>
    </source>
</evidence>
<dbReference type="Pfam" id="PF03544">
    <property type="entry name" value="TonB_C"/>
    <property type="match status" value="1"/>
</dbReference>
<evidence type="ECO:0000256" key="10">
    <source>
        <dbReference type="SAM" id="MobiDB-lite"/>
    </source>
</evidence>
<comment type="subcellular location">
    <subcellularLocation>
        <location evidence="1">Cell inner membrane</location>
        <topology evidence="1">Single-pass membrane protein</topology>
        <orientation evidence="1">Periplasmic side</orientation>
    </subcellularLocation>
</comment>
<organism evidence="12 13">
    <name type="scientific">Parasulfuritortus cantonensis</name>
    <dbReference type="NCBI Taxonomy" id="2528202"/>
    <lineage>
        <taxon>Bacteria</taxon>
        <taxon>Pseudomonadati</taxon>
        <taxon>Pseudomonadota</taxon>
        <taxon>Betaproteobacteria</taxon>
        <taxon>Nitrosomonadales</taxon>
        <taxon>Thiobacillaceae</taxon>
        <taxon>Parasulfuritortus</taxon>
    </lineage>
</organism>
<evidence type="ECO:0000313" key="13">
    <source>
        <dbReference type="Proteomes" id="UP000295443"/>
    </source>
</evidence>
<dbReference type="PROSITE" id="PS52015">
    <property type="entry name" value="TONB_CTD"/>
    <property type="match status" value="1"/>
</dbReference>
<keyword evidence="4" id="KW-1003">Cell membrane</keyword>
<dbReference type="PANTHER" id="PTHR33446:SF11">
    <property type="entry name" value="TONB3"/>
    <property type="match status" value="1"/>
</dbReference>
<name>A0A4R1BCK2_9PROT</name>
<keyword evidence="6" id="KW-0812">Transmembrane</keyword>
<evidence type="ECO:0000256" key="9">
    <source>
        <dbReference type="ARBA" id="ARBA00023136"/>
    </source>
</evidence>
<dbReference type="OrthoDB" id="9803361at2"/>
<dbReference type="Proteomes" id="UP000295443">
    <property type="component" value="Unassembled WGS sequence"/>
</dbReference>
<keyword evidence="13" id="KW-1185">Reference proteome</keyword>
<evidence type="ECO:0000256" key="8">
    <source>
        <dbReference type="ARBA" id="ARBA00022989"/>
    </source>
</evidence>
<keyword evidence="9" id="KW-0472">Membrane</keyword>
<keyword evidence="3" id="KW-0813">Transport</keyword>
<feature type="compositionally biased region" description="Polar residues" evidence="10">
    <location>
        <begin position="101"/>
        <end position="112"/>
    </location>
</feature>
<keyword evidence="8" id="KW-1133">Transmembrane helix</keyword>
<keyword evidence="5" id="KW-0997">Cell inner membrane</keyword>
<evidence type="ECO:0000256" key="6">
    <source>
        <dbReference type="ARBA" id="ARBA00022692"/>
    </source>
</evidence>
<dbReference type="AlphaFoldDB" id="A0A4R1BCK2"/>
<dbReference type="GO" id="GO:0098797">
    <property type="term" value="C:plasma membrane protein complex"/>
    <property type="evidence" value="ECO:0007669"/>
    <property type="project" value="TreeGrafter"/>
</dbReference>
<evidence type="ECO:0000256" key="7">
    <source>
        <dbReference type="ARBA" id="ARBA00022927"/>
    </source>
</evidence>
<feature type="domain" description="TonB C-terminal" evidence="11">
    <location>
        <begin position="171"/>
        <end position="270"/>
    </location>
</feature>
<dbReference type="EMBL" id="SJZB01000033">
    <property type="protein sequence ID" value="TCJ14779.1"/>
    <property type="molecule type" value="Genomic_DNA"/>
</dbReference>
<dbReference type="Gene3D" id="3.30.1150.10">
    <property type="match status" value="1"/>
</dbReference>
<evidence type="ECO:0000256" key="3">
    <source>
        <dbReference type="ARBA" id="ARBA00022448"/>
    </source>
</evidence>
<evidence type="ECO:0000256" key="4">
    <source>
        <dbReference type="ARBA" id="ARBA00022475"/>
    </source>
</evidence>
<dbReference type="NCBIfam" id="TIGR01352">
    <property type="entry name" value="tonB_Cterm"/>
    <property type="match status" value="1"/>
</dbReference>
<reference evidence="12 13" key="1">
    <citation type="submission" date="2019-03" db="EMBL/GenBank/DDBJ databases">
        <title>Genome sequence of Thiobacillaceae bacterium LSR1, a sulfur-oxidizing bacterium isolated from freshwater sediment.</title>
        <authorList>
            <person name="Li S."/>
        </authorList>
    </citation>
    <scope>NUCLEOTIDE SEQUENCE [LARGE SCALE GENOMIC DNA]</scope>
    <source>
        <strain evidence="12 13">LSR1</strain>
    </source>
</reference>
<comment type="similarity">
    <text evidence="2">Belongs to the TonB family.</text>
</comment>
<dbReference type="InterPro" id="IPR037682">
    <property type="entry name" value="TonB_C"/>
</dbReference>
<feature type="region of interest" description="Disordered" evidence="10">
    <location>
        <begin position="101"/>
        <end position="123"/>
    </location>
</feature>
<dbReference type="GO" id="GO:0031992">
    <property type="term" value="F:energy transducer activity"/>
    <property type="evidence" value="ECO:0007669"/>
    <property type="project" value="TreeGrafter"/>
</dbReference>
<evidence type="ECO:0000313" key="12">
    <source>
        <dbReference type="EMBL" id="TCJ14779.1"/>
    </source>
</evidence>
<gene>
    <name evidence="12" type="ORF">EZJ19_08985</name>
</gene>
<protein>
    <submittedName>
        <fullName evidence="12">Energy transducer TonB</fullName>
    </submittedName>
</protein>
<evidence type="ECO:0000256" key="5">
    <source>
        <dbReference type="ARBA" id="ARBA00022519"/>
    </source>
</evidence>
<proteinExistence type="inferred from homology"/>
<accession>A0A4R1BCK2</accession>
<dbReference type="InterPro" id="IPR051045">
    <property type="entry name" value="TonB-dependent_transducer"/>
</dbReference>
<evidence type="ECO:0000259" key="11">
    <source>
        <dbReference type="PROSITE" id="PS52015"/>
    </source>
</evidence>